<dbReference type="PANTHER" id="PTHR43080">
    <property type="entry name" value="CBS DOMAIN-CONTAINING PROTEIN CBSX3, MITOCHONDRIAL"/>
    <property type="match status" value="1"/>
</dbReference>
<keyword evidence="5" id="KW-1185">Reference proteome</keyword>
<evidence type="ECO:0000313" key="5">
    <source>
        <dbReference type="Proteomes" id="UP001387293"/>
    </source>
</evidence>
<evidence type="ECO:0000256" key="2">
    <source>
        <dbReference type="PROSITE-ProRule" id="PRU00703"/>
    </source>
</evidence>
<dbReference type="EMBL" id="JAPYKS010000028">
    <property type="protein sequence ID" value="MEI9412418.1"/>
    <property type="molecule type" value="Genomic_DNA"/>
</dbReference>
<dbReference type="PROSITE" id="PS51371">
    <property type="entry name" value="CBS"/>
    <property type="match status" value="1"/>
</dbReference>
<dbReference type="Proteomes" id="UP001387293">
    <property type="component" value="Unassembled WGS sequence"/>
</dbReference>
<accession>A0ABU8L4B5</accession>
<gene>
    <name evidence="4" type="ORF">O7A60_27235</name>
</gene>
<comment type="caution">
    <text evidence="4">The sequence shown here is derived from an EMBL/GenBank/DDBJ whole genome shotgun (WGS) entry which is preliminary data.</text>
</comment>
<evidence type="ECO:0000256" key="1">
    <source>
        <dbReference type="ARBA" id="ARBA00023122"/>
    </source>
</evidence>
<feature type="domain" description="CBS" evidence="3">
    <location>
        <begin position="74"/>
        <end position="130"/>
    </location>
</feature>
<dbReference type="InterPro" id="IPR046342">
    <property type="entry name" value="CBS_dom_sf"/>
</dbReference>
<dbReference type="Gene3D" id="3.10.580.10">
    <property type="entry name" value="CBS-domain"/>
    <property type="match status" value="1"/>
</dbReference>
<organism evidence="4 5">
    <name type="scientific">Mesorhizobium salmacidum</name>
    <dbReference type="NCBI Taxonomy" id="3015171"/>
    <lineage>
        <taxon>Bacteria</taxon>
        <taxon>Pseudomonadati</taxon>
        <taxon>Pseudomonadota</taxon>
        <taxon>Alphaproteobacteria</taxon>
        <taxon>Hyphomicrobiales</taxon>
        <taxon>Phyllobacteriaceae</taxon>
        <taxon>Mesorhizobium</taxon>
    </lineage>
</organism>
<dbReference type="PANTHER" id="PTHR43080:SF2">
    <property type="entry name" value="CBS DOMAIN-CONTAINING PROTEIN"/>
    <property type="match status" value="1"/>
</dbReference>
<evidence type="ECO:0000259" key="3">
    <source>
        <dbReference type="PROSITE" id="PS51371"/>
    </source>
</evidence>
<proteinExistence type="predicted"/>
<sequence length="145" mass="15433">MRIDSLHPETSARLAAVDLDTSLRAAALWLSKPAIGLVVVCHGSGEAAGVLSKSDLVRHLANSGPAEAPVSTLMSRSFVSCGPDDDLHSVWQTMTTQRLQNLPVLGAGAKPIGVLDIRDAMKALFQQEELQERLLANYIGGVGYQ</sequence>
<dbReference type="InterPro" id="IPR051257">
    <property type="entry name" value="Diverse_CBS-Domain"/>
</dbReference>
<keyword evidence="1 2" id="KW-0129">CBS domain</keyword>
<dbReference type="InterPro" id="IPR000644">
    <property type="entry name" value="CBS_dom"/>
</dbReference>
<dbReference type="RefSeq" id="WP_141906333.1">
    <property type="nucleotide sequence ID" value="NZ_JAPYKS010000028.1"/>
</dbReference>
<protein>
    <submittedName>
        <fullName evidence="4">CBS domain-containing protein</fullName>
    </submittedName>
</protein>
<dbReference type="SUPFAM" id="SSF54631">
    <property type="entry name" value="CBS-domain pair"/>
    <property type="match status" value="1"/>
</dbReference>
<reference evidence="4 5" key="1">
    <citation type="submission" date="2022-12" db="EMBL/GenBank/DDBJ databases">
        <authorList>
            <person name="Muema E."/>
        </authorList>
    </citation>
    <scope>NUCLEOTIDE SEQUENCE [LARGE SCALE GENOMIC DNA]</scope>
    <source>
        <strain evidence="5">1326</strain>
    </source>
</reference>
<dbReference type="Pfam" id="PF00571">
    <property type="entry name" value="CBS"/>
    <property type="match status" value="1"/>
</dbReference>
<evidence type="ECO:0000313" key="4">
    <source>
        <dbReference type="EMBL" id="MEI9412418.1"/>
    </source>
</evidence>
<name>A0ABU8L4B5_9HYPH</name>